<proteinExistence type="predicted"/>
<feature type="domain" description="VOC" evidence="1">
    <location>
        <begin position="140"/>
        <end position="262"/>
    </location>
</feature>
<gene>
    <name evidence="2" type="ORF">G5C51_00490</name>
</gene>
<name>A0A6G4TS62_9ACTN</name>
<feature type="domain" description="VOC" evidence="1">
    <location>
        <begin position="10"/>
        <end position="126"/>
    </location>
</feature>
<dbReference type="CDD" id="cd07247">
    <property type="entry name" value="SgaA_N_like"/>
    <property type="match status" value="2"/>
</dbReference>
<keyword evidence="3" id="KW-1185">Reference proteome</keyword>
<dbReference type="EMBL" id="JAAKZV010000001">
    <property type="protein sequence ID" value="NGN62390.1"/>
    <property type="molecule type" value="Genomic_DNA"/>
</dbReference>
<dbReference type="PANTHER" id="PTHR33993:SF10">
    <property type="entry name" value="CONSERVED PROTEIN"/>
    <property type="match status" value="1"/>
</dbReference>
<dbReference type="InterPro" id="IPR052164">
    <property type="entry name" value="Anthracycline_SecMetBiosynth"/>
</dbReference>
<dbReference type="InterPro" id="IPR037523">
    <property type="entry name" value="VOC_core"/>
</dbReference>
<dbReference type="Proteomes" id="UP000481583">
    <property type="component" value="Unassembled WGS sequence"/>
</dbReference>
<reference evidence="2 3" key="1">
    <citation type="submission" date="2020-02" db="EMBL/GenBank/DDBJ databases">
        <title>Whole-genome analyses of novel actinobacteria.</title>
        <authorList>
            <person name="Sahin N."/>
        </authorList>
    </citation>
    <scope>NUCLEOTIDE SEQUENCE [LARGE SCALE GENOMIC DNA]</scope>
    <source>
        <strain evidence="2 3">A7024</strain>
    </source>
</reference>
<dbReference type="Gene3D" id="3.10.180.10">
    <property type="entry name" value="2,3-Dihydroxybiphenyl 1,2-Dioxygenase, domain 1"/>
    <property type="match status" value="2"/>
</dbReference>
<comment type="caution">
    <text evidence="2">The sequence shown here is derived from an EMBL/GenBank/DDBJ whole genome shotgun (WGS) entry which is preliminary data.</text>
</comment>
<dbReference type="RefSeq" id="WP_165229577.1">
    <property type="nucleotide sequence ID" value="NZ_JAAKZV010000001.1"/>
</dbReference>
<dbReference type="InterPro" id="IPR029068">
    <property type="entry name" value="Glyas_Bleomycin-R_OHBP_Dase"/>
</dbReference>
<evidence type="ECO:0000313" key="2">
    <source>
        <dbReference type="EMBL" id="NGN62390.1"/>
    </source>
</evidence>
<accession>A0A6G4TS62</accession>
<dbReference type="AlphaFoldDB" id="A0A6G4TS62"/>
<dbReference type="PROSITE" id="PS51819">
    <property type="entry name" value="VOC"/>
    <property type="match status" value="2"/>
</dbReference>
<dbReference type="Pfam" id="PF00903">
    <property type="entry name" value="Glyoxalase"/>
    <property type="match status" value="2"/>
</dbReference>
<organism evidence="2 3">
    <name type="scientific">Streptomyces coryli</name>
    <dbReference type="NCBI Taxonomy" id="1128680"/>
    <lineage>
        <taxon>Bacteria</taxon>
        <taxon>Bacillati</taxon>
        <taxon>Actinomycetota</taxon>
        <taxon>Actinomycetes</taxon>
        <taxon>Kitasatosporales</taxon>
        <taxon>Streptomycetaceae</taxon>
        <taxon>Streptomyces</taxon>
    </lineage>
</organism>
<dbReference type="InterPro" id="IPR004360">
    <property type="entry name" value="Glyas_Fos-R_dOase_dom"/>
</dbReference>
<sequence length="266" mass="28460">MITTDYVPGAPNWVDLTTTDVDGATDFYRAVFGWEFASAGPDAGGYGYFQLGGRTVAAVGPFMPGMREGDQPYWTVYFTTTDADATVKAVEQAGGRIRNGPMDVFTAGRQADLTDATGADFAVWQPRDIRGLDAVTEPGTFAWAELYTTDRAAAVNFYRTVLDWRTNDMEMPGMGIYTVASAAGATDETGHAGIMELPEESRQRGSASEWHPYFEVSDCDAAFAKAVEKGASEIMAPMDAEGVGRFAMFTDPAGAMLAIITSAPAP</sequence>
<evidence type="ECO:0000259" key="1">
    <source>
        <dbReference type="PROSITE" id="PS51819"/>
    </source>
</evidence>
<evidence type="ECO:0000313" key="3">
    <source>
        <dbReference type="Proteomes" id="UP000481583"/>
    </source>
</evidence>
<dbReference type="SUPFAM" id="SSF54593">
    <property type="entry name" value="Glyoxalase/Bleomycin resistance protein/Dihydroxybiphenyl dioxygenase"/>
    <property type="match status" value="2"/>
</dbReference>
<dbReference type="PANTHER" id="PTHR33993">
    <property type="entry name" value="GLYOXALASE-RELATED"/>
    <property type="match status" value="1"/>
</dbReference>
<protein>
    <submittedName>
        <fullName evidence="2">VOC family protein</fullName>
    </submittedName>
</protein>